<dbReference type="RefSeq" id="WP_153586651.1">
    <property type="nucleotide sequence ID" value="NZ_WJBU01000023.1"/>
</dbReference>
<dbReference type="EMBL" id="WJBU01000023">
    <property type="protein sequence ID" value="MRD49337.1"/>
    <property type="molecule type" value="Genomic_DNA"/>
</dbReference>
<evidence type="ECO:0000256" key="1">
    <source>
        <dbReference type="SAM" id="Phobius"/>
    </source>
</evidence>
<organism evidence="2 3">
    <name type="scientific">Caenimonas koreensis DSM 17982</name>
    <dbReference type="NCBI Taxonomy" id="1121255"/>
    <lineage>
        <taxon>Bacteria</taxon>
        <taxon>Pseudomonadati</taxon>
        <taxon>Pseudomonadota</taxon>
        <taxon>Betaproteobacteria</taxon>
        <taxon>Burkholderiales</taxon>
        <taxon>Comamonadaceae</taxon>
        <taxon>Caenimonas</taxon>
    </lineage>
</organism>
<sequence length="149" mass="15667">MGVTAWFVILPFSLASLVTGIVQALGTAWGLLRHYWIVFATAVLLMKMAPITEFAEAARTVSFDPAVFGGLSNSLLIHAVGGLVVLLGAAALAIFKPRGRIPEGTFQWSTMPAWVRAAAIATGALALALMLVGGHHGPGMHMHMHMHGG</sequence>
<reference evidence="2 3" key="1">
    <citation type="submission" date="2019-11" db="EMBL/GenBank/DDBJ databases">
        <title>Caenimonas koreensis gen. nov., sp. nov., isolated from activated sludge.</title>
        <authorList>
            <person name="Seung H.R."/>
        </authorList>
    </citation>
    <scope>NUCLEOTIDE SEQUENCE [LARGE SCALE GENOMIC DNA]</scope>
    <source>
        <strain evidence="2 3">EMB320</strain>
    </source>
</reference>
<dbReference type="AlphaFoldDB" id="A0A844BD06"/>
<name>A0A844BD06_9BURK</name>
<protein>
    <submittedName>
        <fullName evidence="2">Uncharacterized protein</fullName>
    </submittedName>
</protein>
<accession>A0A844BD06</accession>
<feature type="transmembrane region" description="Helical" evidence="1">
    <location>
        <begin position="114"/>
        <end position="134"/>
    </location>
</feature>
<feature type="transmembrane region" description="Helical" evidence="1">
    <location>
        <begin position="75"/>
        <end position="94"/>
    </location>
</feature>
<keyword evidence="1" id="KW-1133">Transmembrane helix</keyword>
<proteinExistence type="predicted"/>
<keyword evidence="1" id="KW-0812">Transmembrane</keyword>
<gene>
    <name evidence="2" type="ORF">GHT07_18840</name>
</gene>
<keyword evidence="3" id="KW-1185">Reference proteome</keyword>
<dbReference type="Proteomes" id="UP000487350">
    <property type="component" value="Unassembled WGS sequence"/>
</dbReference>
<dbReference type="OrthoDB" id="8082651at2"/>
<keyword evidence="1" id="KW-0472">Membrane</keyword>
<evidence type="ECO:0000313" key="2">
    <source>
        <dbReference type="EMBL" id="MRD49337.1"/>
    </source>
</evidence>
<feature type="transmembrane region" description="Helical" evidence="1">
    <location>
        <begin position="34"/>
        <end position="55"/>
    </location>
</feature>
<evidence type="ECO:0000313" key="3">
    <source>
        <dbReference type="Proteomes" id="UP000487350"/>
    </source>
</evidence>
<comment type="caution">
    <text evidence="2">The sequence shown here is derived from an EMBL/GenBank/DDBJ whole genome shotgun (WGS) entry which is preliminary data.</text>
</comment>